<feature type="transmembrane region" description="Helical" evidence="9">
    <location>
        <begin position="253"/>
        <end position="273"/>
    </location>
</feature>
<name>A0A5M9JPY4_MONFR</name>
<dbReference type="Proteomes" id="UP000322873">
    <property type="component" value="Unassembled WGS sequence"/>
</dbReference>
<evidence type="ECO:0000256" key="1">
    <source>
        <dbReference type="ARBA" id="ARBA00003420"/>
    </source>
</evidence>
<accession>A0A5M9JPY4</accession>
<evidence type="ECO:0000313" key="12">
    <source>
        <dbReference type="Proteomes" id="UP000322873"/>
    </source>
</evidence>
<comment type="similarity">
    <text evidence="3">Belongs to the TPT transporter family. SLC35D subfamily.</text>
</comment>
<evidence type="ECO:0000259" key="10">
    <source>
        <dbReference type="Pfam" id="PF03151"/>
    </source>
</evidence>
<dbReference type="PANTHER" id="PTHR11132">
    <property type="entry name" value="SOLUTE CARRIER FAMILY 35"/>
    <property type="match status" value="1"/>
</dbReference>
<comment type="caution">
    <text evidence="11">The sequence shown here is derived from an EMBL/GenBank/DDBJ whole genome shotgun (WGS) entry which is preliminary data.</text>
</comment>
<feature type="transmembrane region" description="Helical" evidence="9">
    <location>
        <begin position="219"/>
        <end position="238"/>
    </location>
</feature>
<dbReference type="InterPro" id="IPR050186">
    <property type="entry name" value="TPT_transporter"/>
</dbReference>
<evidence type="ECO:0000256" key="5">
    <source>
        <dbReference type="ARBA" id="ARBA00022692"/>
    </source>
</evidence>
<evidence type="ECO:0000256" key="6">
    <source>
        <dbReference type="ARBA" id="ARBA00022989"/>
    </source>
</evidence>
<evidence type="ECO:0000313" key="11">
    <source>
        <dbReference type="EMBL" id="KAA8570079.1"/>
    </source>
</evidence>
<comment type="subcellular location">
    <subcellularLocation>
        <location evidence="2">Endoplasmic reticulum membrane</location>
        <topology evidence="2">Multi-pass membrane protein</topology>
    </subcellularLocation>
</comment>
<feature type="transmembrane region" description="Helical" evidence="9">
    <location>
        <begin position="186"/>
        <end position="207"/>
    </location>
</feature>
<feature type="domain" description="Sugar phosphate transporter" evidence="10">
    <location>
        <begin position="54"/>
        <end position="319"/>
    </location>
</feature>
<organism evidence="11 12">
    <name type="scientific">Monilinia fructicola</name>
    <name type="common">Brown rot fungus</name>
    <name type="synonym">Ciboria fructicola</name>
    <dbReference type="NCBI Taxonomy" id="38448"/>
    <lineage>
        <taxon>Eukaryota</taxon>
        <taxon>Fungi</taxon>
        <taxon>Dikarya</taxon>
        <taxon>Ascomycota</taxon>
        <taxon>Pezizomycotina</taxon>
        <taxon>Leotiomycetes</taxon>
        <taxon>Helotiales</taxon>
        <taxon>Sclerotiniaceae</taxon>
        <taxon>Monilinia</taxon>
    </lineage>
</organism>
<feature type="transmembrane region" description="Helical" evidence="9">
    <location>
        <begin position="163"/>
        <end position="180"/>
    </location>
</feature>
<keyword evidence="5 9" id="KW-0812">Transmembrane</keyword>
<dbReference type="InterPro" id="IPR004853">
    <property type="entry name" value="Sugar_P_trans_dom"/>
</dbReference>
<keyword evidence="12" id="KW-1185">Reference proteome</keyword>
<evidence type="ECO:0000256" key="9">
    <source>
        <dbReference type="SAM" id="Phobius"/>
    </source>
</evidence>
<feature type="transmembrane region" description="Helical" evidence="9">
    <location>
        <begin position="72"/>
        <end position="92"/>
    </location>
</feature>
<proteinExistence type="inferred from homology"/>
<evidence type="ECO:0000256" key="2">
    <source>
        <dbReference type="ARBA" id="ARBA00004477"/>
    </source>
</evidence>
<dbReference type="GO" id="GO:0005789">
    <property type="term" value="C:endoplasmic reticulum membrane"/>
    <property type="evidence" value="ECO:0007669"/>
    <property type="project" value="UniProtKB-SubCell"/>
</dbReference>
<evidence type="ECO:0000256" key="3">
    <source>
        <dbReference type="ARBA" id="ARBA00010425"/>
    </source>
</evidence>
<keyword evidence="6 9" id="KW-1133">Transmembrane helix</keyword>
<dbReference type="VEuPathDB" id="FungiDB:MFRU_005g02260"/>
<dbReference type="AlphaFoldDB" id="A0A5M9JPY4"/>
<feature type="region of interest" description="Disordered" evidence="8">
    <location>
        <begin position="1"/>
        <end position="31"/>
    </location>
</feature>
<protein>
    <recommendedName>
        <fullName evidence="10">Sugar phosphate transporter domain-containing protein</fullName>
    </recommendedName>
</protein>
<feature type="compositionally biased region" description="Basic and acidic residues" evidence="8">
    <location>
        <begin position="1"/>
        <end position="16"/>
    </location>
</feature>
<reference evidence="11 12" key="1">
    <citation type="submission" date="2019-06" db="EMBL/GenBank/DDBJ databases">
        <title>Genome Sequence of the Brown Rot Fungal Pathogen Monilinia fructicola.</title>
        <authorList>
            <person name="De Miccolis Angelini R.M."/>
            <person name="Landi L."/>
            <person name="Abate D."/>
            <person name="Pollastro S."/>
            <person name="Romanazzi G."/>
            <person name="Faretra F."/>
        </authorList>
    </citation>
    <scope>NUCLEOTIDE SEQUENCE [LARGE SCALE GENOMIC DNA]</scope>
    <source>
        <strain evidence="11 12">Mfrc123</strain>
    </source>
</reference>
<keyword evidence="7 9" id="KW-0472">Membrane</keyword>
<dbReference type="Pfam" id="PF03151">
    <property type="entry name" value="TPT"/>
    <property type="match status" value="1"/>
</dbReference>
<comment type="subunit">
    <text evidence="4">Homooligomer.</text>
</comment>
<sequence length="380" mass="41751">MGELEPLERDVEKAESKPMIGDEIQNKDEGRRKKTRASQIVDMACIGLNIISTVFLVFLNKWIFKDPQLRKMQISFAMWHFSCTSIVLWLASRPPFNLFVAKRLPFLQMLPLCCFFAGFLILGNLSLAFNSVGFYQLAKIMTTPCVALLQYFFLSKPVSPQTVLALASVCIGVALTNTGASGTTTFGASIAIAAFVVTAFYQVWIGKKLTDFKASSPQLLLNQAPISVLILAFLAPFFDTKPDISVIPRDTLIALGLSGLAAALLNLSQFLIIGRMSALTFNVASNVKTIIILTYGWISEGRILTLKDSTGILLALGGATNHPQQLLDLNNQKFPGRKKMEPKYYSHNSLTVRMNSCDGGPSELPRRYLAAPSLGLDARE</sequence>
<feature type="transmembrane region" description="Helical" evidence="9">
    <location>
        <begin position="134"/>
        <end position="154"/>
    </location>
</feature>
<comment type="function">
    <text evidence="1">Involved in the import of GDP-mannose from the cytoplasm into the Golgi lumen.</text>
</comment>
<gene>
    <name evidence="11" type="ORF">EYC84_002413</name>
</gene>
<evidence type="ECO:0000256" key="4">
    <source>
        <dbReference type="ARBA" id="ARBA00011182"/>
    </source>
</evidence>
<evidence type="ECO:0000256" key="8">
    <source>
        <dbReference type="SAM" id="MobiDB-lite"/>
    </source>
</evidence>
<evidence type="ECO:0000256" key="7">
    <source>
        <dbReference type="ARBA" id="ARBA00023136"/>
    </source>
</evidence>
<dbReference type="EMBL" id="VICG01000007">
    <property type="protein sequence ID" value="KAA8570079.1"/>
    <property type="molecule type" value="Genomic_DNA"/>
</dbReference>
<feature type="transmembrane region" description="Helical" evidence="9">
    <location>
        <begin position="40"/>
        <end position="60"/>
    </location>
</feature>
<feature type="transmembrane region" description="Helical" evidence="9">
    <location>
        <begin position="104"/>
        <end position="122"/>
    </location>
</feature>